<dbReference type="InterPro" id="IPR004839">
    <property type="entry name" value="Aminotransferase_I/II_large"/>
</dbReference>
<sequence>MPRLAPHTDSVPPSGIRRIFELAHVLDDVILLVIGEPDVPVAPPILAEGALAWTDDDTAYTPNGGITPLREAIVREVARRNGIHTDVERVWVTNGATQALFLAMSLVLDPGDEVLVPDPGYTTFTMNAHLLNAVPVPYPLRPENDFAPDLAELARLITPRTRLLVVNSPSNPLGAVFDERTLQALLDFAHEYDLWIISDEVYERFSYEHPHVSIASLQPSGGSESAPERADARGDDDRVITVFSASKTYALTGARVGWLLTPSGFAPLLRSAQEAMISCINTPAQRAVLAALEGSQQPVEDAAAHYRDNLAAATALLSERGIRYLEPTGAFYLWVDVSHATGGDVAGWAERFLLEQRVAVAPGSAFGRMGEGWIRLCVAASLDDLLEGIRRLPAPAFAPAPVSPERGVPATPTAQASPEPAEPAEPIGPATPDASLHATPTPQASPHAPTSAPSASTATPPPPAAR</sequence>
<dbReference type="InterPro" id="IPR050596">
    <property type="entry name" value="AspAT/PAT-like"/>
</dbReference>
<dbReference type="CDD" id="cd00609">
    <property type="entry name" value="AAT_like"/>
    <property type="match status" value="1"/>
</dbReference>
<dbReference type="PROSITE" id="PS00105">
    <property type="entry name" value="AA_TRANSFER_CLASS_1"/>
    <property type="match status" value="1"/>
</dbReference>
<evidence type="ECO:0000256" key="4">
    <source>
        <dbReference type="ARBA" id="ARBA00022679"/>
    </source>
</evidence>
<dbReference type="SUPFAM" id="SSF53383">
    <property type="entry name" value="PLP-dependent transferases"/>
    <property type="match status" value="1"/>
</dbReference>
<accession>A0AB39BCX8</accession>
<dbReference type="GO" id="GO:0030170">
    <property type="term" value="F:pyridoxal phosphate binding"/>
    <property type="evidence" value="ECO:0007669"/>
    <property type="project" value="InterPro"/>
</dbReference>
<feature type="compositionally biased region" description="Low complexity" evidence="7">
    <location>
        <begin position="409"/>
        <end position="458"/>
    </location>
</feature>
<comment type="cofactor">
    <cofactor evidence="1 6">
        <name>pyridoxal 5'-phosphate</name>
        <dbReference type="ChEBI" id="CHEBI:597326"/>
    </cofactor>
</comment>
<dbReference type="Pfam" id="PF00155">
    <property type="entry name" value="Aminotran_1_2"/>
    <property type="match status" value="1"/>
</dbReference>
<evidence type="ECO:0000256" key="5">
    <source>
        <dbReference type="ARBA" id="ARBA00022898"/>
    </source>
</evidence>
<dbReference type="AlphaFoldDB" id="A0AB39BCX8"/>
<name>A0AB39BCX8_9MICO</name>
<reference evidence="9" key="1">
    <citation type="submission" date="2024-05" db="EMBL/GenBank/DDBJ databases">
        <title>Herbiconiux sp. A18JL235.</title>
        <authorList>
            <person name="Zhang G."/>
        </authorList>
    </citation>
    <scope>NUCLEOTIDE SEQUENCE</scope>
    <source>
        <strain evidence="9">A18JL235</strain>
    </source>
</reference>
<dbReference type="Gene3D" id="3.40.640.10">
    <property type="entry name" value="Type I PLP-dependent aspartate aminotransferase-like (Major domain)"/>
    <property type="match status" value="1"/>
</dbReference>
<dbReference type="GO" id="GO:0006520">
    <property type="term" value="P:amino acid metabolic process"/>
    <property type="evidence" value="ECO:0007669"/>
    <property type="project" value="InterPro"/>
</dbReference>
<keyword evidence="4 6" id="KW-0808">Transferase</keyword>
<keyword evidence="3 6" id="KW-0032">Aminotransferase</keyword>
<evidence type="ECO:0000256" key="7">
    <source>
        <dbReference type="SAM" id="MobiDB-lite"/>
    </source>
</evidence>
<evidence type="ECO:0000256" key="1">
    <source>
        <dbReference type="ARBA" id="ARBA00001933"/>
    </source>
</evidence>
<dbReference type="InterPro" id="IPR004838">
    <property type="entry name" value="NHTrfase_class1_PyrdxlP-BS"/>
</dbReference>
<dbReference type="InterPro" id="IPR015421">
    <property type="entry name" value="PyrdxlP-dep_Trfase_major"/>
</dbReference>
<dbReference type="EMBL" id="CP162511">
    <property type="protein sequence ID" value="XDI04279.1"/>
    <property type="molecule type" value="Genomic_DNA"/>
</dbReference>
<evidence type="ECO:0000259" key="8">
    <source>
        <dbReference type="Pfam" id="PF00155"/>
    </source>
</evidence>
<evidence type="ECO:0000256" key="2">
    <source>
        <dbReference type="ARBA" id="ARBA00007441"/>
    </source>
</evidence>
<dbReference type="RefSeq" id="WP_368496684.1">
    <property type="nucleotide sequence ID" value="NZ_CP162511.1"/>
</dbReference>
<organism evidence="9">
    <name type="scientific">Herbiconiux sp. A18JL235</name>
    <dbReference type="NCBI Taxonomy" id="3152363"/>
    <lineage>
        <taxon>Bacteria</taxon>
        <taxon>Bacillati</taxon>
        <taxon>Actinomycetota</taxon>
        <taxon>Actinomycetes</taxon>
        <taxon>Micrococcales</taxon>
        <taxon>Microbacteriaceae</taxon>
        <taxon>Herbiconiux</taxon>
    </lineage>
</organism>
<evidence type="ECO:0000313" key="9">
    <source>
        <dbReference type="EMBL" id="XDI04279.1"/>
    </source>
</evidence>
<dbReference type="InterPro" id="IPR015424">
    <property type="entry name" value="PyrdxlP-dep_Trfase"/>
</dbReference>
<feature type="region of interest" description="Disordered" evidence="7">
    <location>
        <begin position="397"/>
        <end position="466"/>
    </location>
</feature>
<evidence type="ECO:0000256" key="3">
    <source>
        <dbReference type="ARBA" id="ARBA00022576"/>
    </source>
</evidence>
<dbReference type="EC" id="2.6.1.-" evidence="6"/>
<dbReference type="PANTHER" id="PTHR46383">
    <property type="entry name" value="ASPARTATE AMINOTRANSFERASE"/>
    <property type="match status" value="1"/>
</dbReference>
<proteinExistence type="inferred from homology"/>
<feature type="domain" description="Aminotransferase class I/classII large" evidence="8">
    <location>
        <begin position="28"/>
        <end position="383"/>
    </location>
</feature>
<evidence type="ECO:0000256" key="6">
    <source>
        <dbReference type="RuleBase" id="RU000481"/>
    </source>
</evidence>
<protein>
    <recommendedName>
        <fullName evidence="6">Aminotransferase</fullName>
        <ecNumber evidence="6">2.6.1.-</ecNumber>
    </recommendedName>
</protein>
<gene>
    <name evidence="9" type="ORF">ABFY20_13125</name>
</gene>
<comment type="similarity">
    <text evidence="2 6">Belongs to the class-I pyridoxal-phosphate-dependent aminotransferase family.</text>
</comment>
<dbReference type="PANTHER" id="PTHR46383:SF1">
    <property type="entry name" value="ASPARTATE AMINOTRANSFERASE"/>
    <property type="match status" value="1"/>
</dbReference>
<dbReference type="GO" id="GO:0008483">
    <property type="term" value="F:transaminase activity"/>
    <property type="evidence" value="ECO:0007669"/>
    <property type="project" value="UniProtKB-KW"/>
</dbReference>
<keyword evidence="5" id="KW-0663">Pyridoxal phosphate</keyword>